<dbReference type="EMBL" id="CP046400">
    <property type="protein sequence ID" value="QGY40546.1"/>
    <property type="molecule type" value="Genomic_DNA"/>
</dbReference>
<keyword evidence="8" id="KW-1185">Reference proteome</keyword>
<reference evidence="7 8" key="1">
    <citation type="submission" date="2019-11" db="EMBL/GenBank/DDBJ databases">
        <authorList>
            <person name="Zheng R.K."/>
            <person name="Sun C.M."/>
        </authorList>
    </citation>
    <scope>NUCLEOTIDE SEQUENCE [LARGE SCALE GENOMIC DNA]</scope>
    <source>
        <strain evidence="7 8">SRB007</strain>
    </source>
</reference>
<name>A0A6I6JCM3_9BACT</name>
<evidence type="ECO:0000313" key="7">
    <source>
        <dbReference type="EMBL" id="QGY40546.1"/>
    </source>
</evidence>
<accession>A0A6I6JCM3</accession>
<dbReference type="KEGG" id="psel:GM415_10560"/>
<dbReference type="InterPro" id="IPR021147">
    <property type="entry name" value="DUF697"/>
</dbReference>
<feature type="region of interest" description="Disordered" evidence="5">
    <location>
        <begin position="404"/>
        <end position="445"/>
    </location>
</feature>
<protein>
    <submittedName>
        <fullName evidence="7">DUF697 domain-containing protein</fullName>
    </submittedName>
</protein>
<feature type="region of interest" description="Disordered" evidence="5">
    <location>
        <begin position="317"/>
        <end position="365"/>
    </location>
</feature>
<organism evidence="7 8">
    <name type="scientific">Pseudodesulfovibrio cashew</name>
    <dbReference type="NCBI Taxonomy" id="2678688"/>
    <lineage>
        <taxon>Bacteria</taxon>
        <taxon>Pseudomonadati</taxon>
        <taxon>Thermodesulfobacteriota</taxon>
        <taxon>Desulfovibrionia</taxon>
        <taxon>Desulfovibrionales</taxon>
        <taxon>Desulfovibrionaceae</taxon>
    </lineage>
</organism>
<comment type="subcellular location">
    <subcellularLocation>
        <location evidence="1">Membrane</location>
        <topology evidence="1">Multi-pass membrane protein</topology>
    </subcellularLocation>
</comment>
<feature type="compositionally biased region" description="Acidic residues" evidence="5">
    <location>
        <begin position="523"/>
        <end position="533"/>
    </location>
</feature>
<keyword evidence="3 6" id="KW-1133">Transmembrane helix</keyword>
<keyword evidence="2 6" id="KW-0812">Transmembrane</keyword>
<evidence type="ECO:0000256" key="2">
    <source>
        <dbReference type="ARBA" id="ARBA00022692"/>
    </source>
</evidence>
<feature type="transmembrane region" description="Helical" evidence="6">
    <location>
        <begin position="45"/>
        <end position="67"/>
    </location>
</feature>
<dbReference type="Proteomes" id="UP000428328">
    <property type="component" value="Chromosome"/>
</dbReference>
<proteinExistence type="predicted"/>
<dbReference type="AlphaFoldDB" id="A0A6I6JCM3"/>
<evidence type="ECO:0000256" key="5">
    <source>
        <dbReference type="SAM" id="MobiDB-lite"/>
    </source>
</evidence>
<evidence type="ECO:0000256" key="4">
    <source>
        <dbReference type="ARBA" id="ARBA00023136"/>
    </source>
</evidence>
<dbReference type="GO" id="GO:0016020">
    <property type="term" value="C:membrane"/>
    <property type="evidence" value="ECO:0007669"/>
    <property type="project" value="UniProtKB-SubCell"/>
</dbReference>
<gene>
    <name evidence="7" type="ORF">GM415_10560</name>
</gene>
<evidence type="ECO:0000256" key="1">
    <source>
        <dbReference type="ARBA" id="ARBA00004141"/>
    </source>
</evidence>
<sequence>MSKQMKYFLSLASLIVVGSFLAFLYNCIDGLALFSARIDPALEPWVFWILFAAVAGILGWFAAVALVRPKPMLVYADPTEADLIRFRRELLARLKRNRHLRDAEVVINDENDLATGLAVLKVQANEEIRATGKRIFITTAISQNGRLDTLVVLFLITRLTWRLAKLYNQRPHYREMLNLLANVGATAVIAGSIEELGIEEHVAELMGPLAGGSAIGAVPGAQAIAGTITQSVLTGSTNCLLALRCGVVARNYLALDLDAKGAMRRNATAEASRMFVTMSAETVTYVTKALVRGASGAVRSGSAKAVRTVGKTVSGTAQSVGEGARKVGDAAKSTAQSAGRGVKGAADAVGQGAKKVGDLTRSTADTVSRGVKDAAGAVGDTSKKTARSVGKGVKDAVESVGQGAKKVGGTTRSAADTVSRGVKETASAVGGTSRQAARKAGETVKDAASTVSGGVKKAGQSVKDAADSVTRNVRDTASGVKGTAKRLSEKAVENVRTSRGKLLHKVRGASEQSEDIKDKADSVSDEPVSDESVSEAKSGVRKVLGRFKAFRRKK</sequence>
<feature type="region of interest" description="Disordered" evidence="5">
    <location>
        <begin position="477"/>
        <end position="537"/>
    </location>
</feature>
<keyword evidence="4 6" id="KW-0472">Membrane</keyword>
<evidence type="ECO:0000313" key="8">
    <source>
        <dbReference type="Proteomes" id="UP000428328"/>
    </source>
</evidence>
<evidence type="ECO:0000256" key="6">
    <source>
        <dbReference type="SAM" id="Phobius"/>
    </source>
</evidence>
<feature type="compositionally biased region" description="Basic residues" evidence="5">
    <location>
        <begin position="498"/>
        <end position="507"/>
    </location>
</feature>
<feature type="transmembrane region" description="Helical" evidence="6">
    <location>
        <begin position="7"/>
        <end position="25"/>
    </location>
</feature>
<evidence type="ECO:0000256" key="3">
    <source>
        <dbReference type="ARBA" id="ARBA00022989"/>
    </source>
</evidence>
<dbReference type="Gene3D" id="1.20.120.20">
    <property type="entry name" value="Apolipoprotein"/>
    <property type="match status" value="1"/>
</dbReference>
<dbReference type="Pfam" id="PF05128">
    <property type="entry name" value="DUF697"/>
    <property type="match status" value="1"/>
</dbReference>